<gene>
    <name evidence="10" type="primary">acsf2</name>
    <name evidence="10" type="ORF">GZH46_00441</name>
</gene>
<dbReference type="Gene3D" id="3.30.300.30">
    <property type="match status" value="1"/>
</dbReference>
<evidence type="ECO:0000256" key="6">
    <source>
        <dbReference type="ARBA" id="ARBA00047319"/>
    </source>
</evidence>
<dbReference type="Pfam" id="PF00501">
    <property type="entry name" value="AMP-binding"/>
    <property type="match status" value="1"/>
</dbReference>
<dbReference type="InterPro" id="IPR025110">
    <property type="entry name" value="AMP-bd_C"/>
</dbReference>
<dbReference type="InterPro" id="IPR042099">
    <property type="entry name" value="ANL_N_sf"/>
</dbReference>
<evidence type="ECO:0000313" key="11">
    <source>
        <dbReference type="Proteomes" id="UP000825002"/>
    </source>
</evidence>
<dbReference type="PANTHER" id="PTHR43201:SF5">
    <property type="entry name" value="MEDIUM-CHAIN ACYL-COA LIGASE ACSF2, MITOCHONDRIAL"/>
    <property type="match status" value="1"/>
</dbReference>
<dbReference type="SUPFAM" id="SSF56801">
    <property type="entry name" value="Acetyl-CoA synthetase-like"/>
    <property type="match status" value="1"/>
</dbReference>
<evidence type="ECO:0000256" key="4">
    <source>
        <dbReference type="ARBA" id="ARBA00039009"/>
    </source>
</evidence>
<comment type="similarity">
    <text evidence="1">Belongs to the ATP-dependent AMP-binding enzyme family.</text>
</comment>
<evidence type="ECO:0000256" key="7">
    <source>
        <dbReference type="ARBA" id="ARBA00048277"/>
    </source>
</evidence>
<dbReference type="PANTHER" id="PTHR43201">
    <property type="entry name" value="ACYL-COA SYNTHETASE"/>
    <property type="match status" value="1"/>
</dbReference>
<keyword evidence="11" id="KW-1185">Reference proteome</keyword>
<proteinExistence type="inferred from homology"/>
<sequence length="585" mass="65049">METSAIVKPYIDPKMSYVYGKSNQNLSYDTVGTLLDEIAQREPHSTAIVSFAEGISKSYEEFNHDVNRLVKGLVDGLKLEKGESVGIYSYNNYQWVLVQFACLRLGLPLIPINPSYKAHELSYILSQGEIKTLFVPGLNSSQAAINNHWNIVQGTVMIADHKAGHIDNLKHIILLDGDQNTKFSLDNVNVYKWQQVFDNDGVVDKSVVKSVSPDDIYAVYFTSGTTGFPKGATLTQNIVLNNASLASARVCTLTRGRTMRPNVCLPLPLFHCFAGVLGALIPLSSGGSFVLTGARYNITSVVQAIMKFSCNTMMATPTILIDLLAHIEAKKMNNLPLQTLIIAGAPVMAELVHRAHKLLPKLDNVQIAYGASETGPIITCQTIDEPPETRPYTVGPPLDFIEVRIVDINSGETVPFGHSGEVQTRGHNTMIGYYRDPTRTREAFAPGRWYRTGDLGILDKHGSLQIVGRIKDMIIKGGENVYPAEVEHILHGHEAIEDAHVVGVPDQRYGEEICAWVKLKQPHNSNSDSKKLSEKDIMDFCKEKLTYFKVPRYVLIVDEFPMTPTKKVKKFEMRDMSIKMLNLKK</sequence>
<feature type="domain" description="AMP-binding enzyme C-terminal" evidence="9">
    <location>
        <begin position="485"/>
        <end position="567"/>
    </location>
</feature>
<feature type="domain" description="AMP-dependent synthetase/ligase" evidence="8">
    <location>
        <begin position="36"/>
        <end position="434"/>
    </location>
</feature>
<evidence type="ECO:0000256" key="1">
    <source>
        <dbReference type="ARBA" id="ARBA00006432"/>
    </source>
</evidence>
<dbReference type="PROSITE" id="PS00455">
    <property type="entry name" value="AMP_BINDING"/>
    <property type="match status" value="1"/>
</dbReference>
<dbReference type="Pfam" id="PF13193">
    <property type="entry name" value="AMP-binding_C"/>
    <property type="match status" value="1"/>
</dbReference>
<dbReference type="InterPro" id="IPR000873">
    <property type="entry name" value="AMP-dep_synth/lig_dom"/>
</dbReference>
<dbReference type="InterPro" id="IPR045851">
    <property type="entry name" value="AMP-bd_C_sf"/>
</dbReference>
<accession>A0ABQ7SC70</accession>
<dbReference type="GO" id="GO:0016874">
    <property type="term" value="F:ligase activity"/>
    <property type="evidence" value="ECO:0007669"/>
    <property type="project" value="UniProtKB-KW"/>
</dbReference>
<comment type="catalytic activity">
    <reaction evidence="6">
        <text>octanoate + ATP + CoA = octanoyl-CoA + AMP + diphosphate</text>
        <dbReference type="Rhea" id="RHEA:33631"/>
        <dbReference type="ChEBI" id="CHEBI:25646"/>
        <dbReference type="ChEBI" id="CHEBI:30616"/>
        <dbReference type="ChEBI" id="CHEBI:33019"/>
        <dbReference type="ChEBI" id="CHEBI:57287"/>
        <dbReference type="ChEBI" id="CHEBI:57386"/>
        <dbReference type="ChEBI" id="CHEBI:456215"/>
    </reaction>
</comment>
<comment type="function">
    <text evidence="3">Acyl-CoA synthases catalyze the initial reaction in fatty acid metabolism, by forming a thioester with CoA. Has some preference toward medium-chain substrates. Plays a role in adipocyte differentiation.</text>
</comment>
<evidence type="ECO:0000256" key="3">
    <source>
        <dbReference type="ARBA" id="ARBA00037247"/>
    </source>
</evidence>
<organism evidence="10 11">
    <name type="scientific">Fragariocoptes setiger</name>
    <dbReference type="NCBI Taxonomy" id="1670756"/>
    <lineage>
        <taxon>Eukaryota</taxon>
        <taxon>Metazoa</taxon>
        <taxon>Ecdysozoa</taxon>
        <taxon>Arthropoda</taxon>
        <taxon>Chelicerata</taxon>
        <taxon>Arachnida</taxon>
        <taxon>Acari</taxon>
        <taxon>Acariformes</taxon>
        <taxon>Trombidiformes</taxon>
        <taxon>Prostigmata</taxon>
        <taxon>Eupodina</taxon>
        <taxon>Eriophyoidea</taxon>
        <taxon>Phytoptidae</taxon>
        <taxon>Fragariocoptes</taxon>
    </lineage>
</organism>
<evidence type="ECO:0000259" key="8">
    <source>
        <dbReference type="Pfam" id="PF00501"/>
    </source>
</evidence>
<dbReference type="EC" id="6.2.1.2" evidence="4"/>
<evidence type="ECO:0000259" key="9">
    <source>
        <dbReference type="Pfam" id="PF13193"/>
    </source>
</evidence>
<dbReference type="EMBL" id="JAIFTH010000043">
    <property type="protein sequence ID" value="KAG9510997.1"/>
    <property type="molecule type" value="Genomic_DNA"/>
</dbReference>
<evidence type="ECO:0000313" key="10">
    <source>
        <dbReference type="EMBL" id="KAG9510997.1"/>
    </source>
</evidence>
<keyword evidence="2 10" id="KW-0436">Ligase</keyword>
<comment type="caution">
    <text evidence="10">The sequence shown here is derived from an EMBL/GenBank/DDBJ whole genome shotgun (WGS) entry which is preliminary data.</text>
</comment>
<comment type="catalytic activity">
    <reaction evidence="7">
        <text>a medium-chain fatty acid + ATP + CoA = a medium-chain fatty acyl-CoA + AMP + diphosphate</text>
        <dbReference type="Rhea" id="RHEA:48340"/>
        <dbReference type="ChEBI" id="CHEBI:30616"/>
        <dbReference type="ChEBI" id="CHEBI:33019"/>
        <dbReference type="ChEBI" id="CHEBI:57287"/>
        <dbReference type="ChEBI" id="CHEBI:59558"/>
        <dbReference type="ChEBI" id="CHEBI:90546"/>
        <dbReference type="ChEBI" id="CHEBI:456215"/>
        <dbReference type="EC" id="6.2.1.2"/>
    </reaction>
</comment>
<protein>
    <recommendedName>
        <fullName evidence="5">Medium-chain acyl-CoA ligase ACSF2, mitochondrial</fullName>
        <ecNumber evidence="4">6.2.1.2</ecNumber>
    </recommendedName>
</protein>
<name>A0ABQ7SC70_9ACAR</name>
<dbReference type="Proteomes" id="UP000825002">
    <property type="component" value="Unassembled WGS sequence"/>
</dbReference>
<dbReference type="InterPro" id="IPR020845">
    <property type="entry name" value="AMP-binding_CS"/>
</dbReference>
<evidence type="ECO:0000256" key="2">
    <source>
        <dbReference type="ARBA" id="ARBA00022598"/>
    </source>
</evidence>
<reference evidence="10 11" key="1">
    <citation type="submission" date="2020-10" db="EMBL/GenBank/DDBJ databases">
        <authorList>
            <person name="Klimov P.B."/>
            <person name="Dyachkov S.M."/>
            <person name="Chetverikov P.E."/>
        </authorList>
    </citation>
    <scope>NUCLEOTIDE SEQUENCE [LARGE SCALE GENOMIC DNA]</scope>
    <source>
        <strain evidence="10">BMOC 18-1129-001#AD2665</strain>
        <tissue evidence="10">Entire mites</tissue>
    </source>
</reference>
<dbReference type="Gene3D" id="3.40.50.12780">
    <property type="entry name" value="N-terminal domain of ligase-like"/>
    <property type="match status" value="1"/>
</dbReference>
<evidence type="ECO:0000256" key="5">
    <source>
        <dbReference type="ARBA" id="ARBA00039638"/>
    </source>
</evidence>